<feature type="transmembrane region" description="Helical" evidence="1">
    <location>
        <begin position="288"/>
        <end position="308"/>
    </location>
</feature>
<feature type="transmembrane region" description="Helical" evidence="1">
    <location>
        <begin position="217"/>
        <end position="241"/>
    </location>
</feature>
<name>A0ABS2TRG4_9ACTN</name>
<protein>
    <recommendedName>
        <fullName evidence="4">Integral membrane protein</fullName>
    </recommendedName>
</protein>
<proteinExistence type="predicted"/>
<evidence type="ECO:0008006" key="4">
    <source>
        <dbReference type="Google" id="ProtNLM"/>
    </source>
</evidence>
<evidence type="ECO:0000313" key="3">
    <source>
        <dbReference type="Proteomes" id="UP000749040"/>
    </source>
</evidence>
<gene>
    <name evidence="2" type="ORF">ITX44_15475</name>
</gene>
<dbReference type="EMBL" id="JADKYB010000007">
    <property type="protein sequence ID" value="MBM9505929.1"/>
    <property type="molecule type" value="Genomic_DNA"/>
</dbReference>
<dbReference type="RefSeq" id="WP_205357788.1">
    <property type="nucleotide sequence ID" value="NZ_JADKYB010000007.1"/>
</dbReference>
<dbReference type="Proteomes" id="UP000749040">
    <property type="component" value="Unassembled WGS sequence"/>
</dbReference>
<sequence length="320" mass="33496">MSAATAPASARRSPLLVVAGWYGELRATHPARVLRWLRNGVLATVAVTALLYVTAAVQAGHRIADARHTRLAVQEIDAAHDAAVGADRALTRSFGTRQVGLIGTGTEFANDTAQVNTDVTLAAEGNAAGDRGRTQIQFVQGQLITCQTLAETAVQDTSPAGVVGITDVHSALTAPQERDGTTPIPDTGGLTSSLTDLRVLENAALSHQRSSGWLSPAVPWTLILGPALAVLLLTTATGYVLARHFRRWPDPRLIAAAALTAAVGITTGVLCHLDAAHLSAHPRAGHPVTTTVALCALTAAGVLAYLAYRPRLAEYRFPRS</sequence>
<keyword evidence="3" id="KW-1185">Reference proteome</keyword>
<keyword evidence="1" id="KW-1133">Transmembrane helix</keyword>
<accession>A0ABS2TRG4</accession>
<organism evidence="2 3">
    <name type="scientific">Actinacidiphila acididurans</name>
    <dbReference type="NCBI Taxonomy" id="2784346"/>
    <lineage>
        <taxon>Bacteria</taxon>
        <taxon>Bacillati</taxon>
        <taxon>Actinomycetota</taxon>
        <taxon>Actinomycetes</taxon>
        <taxon>Kitasatosporales</taxon>
        <taxon>Streptomycetaceae</taxon>
        <taxon>Actinacidiphila</taxon>
    </lineage>
</organism>
<evidence type="ECO:0000313" key="2">
    <source>
        <dbReference type="EMBL" id="MBM9505929.1"/>
    </source>
</evidence>
<evidence type="ECO:0000256" key="1">
    <source>
        <dbReference type="SAM" id="Phobius"/>
    </source>
</evidence>
<reference evidence="2 3" key="1">
    <citation type="submission" date="2021-01" db="EMBL/GenBank/DDBJ databases">
        <title>Streptomyces acididurans sp. nov., isolated from a peat swamp forest soil.</title>
        <authorList>
            <person name="Chantavorakit T."/>
            <person name="Duangmal K."/>
        </authorList>
    </citation>
    <scope>NUCLEOTIDE SEQUENCE [LARGE SCALE GENOMIC DNA]</scope>
    <source>
        <strain evidence="2 3">KK5PA1</strain>
    </source>
</reference>
<feature type="transmembrane region" description="Helical" evidence="1">
    <location>
        <begin position="253"/>
        <end position="276"/>
    </location>
</feature>
<comment type="caution">
    <text evidence="2">The sequence shown here is derived from an EMBL/GenBank/DDBJ whole genome shotgun (WGS) entry which is preliminary data.</text>
</comment>
<keyword evidence="1" id="KW-0812">Transmembrane</keyword>
<keyword evidence="1" id="KW-0472">Membrane</keyword>